<dbReference type="GO" id="GO:0055070">
    <property type="term" value="P:copper ion homeostasis"/>
    <property type="evidence" value="ECO:0007669"/>
    <property type="project" value="TreeGrafter"/>
</dbReference>
<keyword evidence="11" id="KW-0186">Copper</keyword>
<feature type="transmembrane region" description="Helical" evidence="13">
    <location>
        <begin position="157"/>
        <end position="178"/>
    </location>
</feature>
<evidence type="ECO:0000256" key="3">
    <source>
        <dbReference type="ARBA" id="ARBA00022475"/>
    </source>
</evidence>
<evidence type="ECO:0000256" key="2">
    <source>
        <dbReference type="ARBA" id="ARBA00006024"/>
    </source>
</evidence>
<dbReference type="InterPro" id="IPR059000">
    <property type="entry name" value="ATPase_P-type_domA"/>
</dbReference>
<dbReference type="InterPro" id="IPR018303">
    <property type="entry name" value="ATPase_P-typ_P_site"/>
</dbReference>
<keyword evidence="10 13" id="KW-1133">Transmembrane helix</keyword>
<dbReference type="GO" id="GO:0043682">
    <property type="term" value="F:P-type divalent copper transporter activity"/>
    <property type="evidence" value="ECO:0007669"/>
    <property type="project" value="TreeGrafter"/>
</dbReference>
<feature type="transmembrane region" description="Helical" evidence="13">
    <location>
        <begin position="338"/>
        <end position="359"/>
    </location>
</feature>
<dbReference type="FunFam" id="2.70.150.10:FF:000020">
    <property type="entry name" value="Copper-exporting P-type ATPase A"/>
    <property type="match status" value="1"/>
</dbReference>
<keyword evidence="16" id="KW-1185">Reference proteome</keyword>
<dbReference type="EC" id="3.6.3.4" evidence="15"/>
<evidence type="ECO:0000256" key="11">
    <source>
        <dbReference type="ARBA" id="ARBA00023008"/>
    </source>
</evidence>
<dbReference type="PANTHER" id="PTHR43520:SF8">
    <property type="entry name" value="P-TYPE CU(+) TRANSPORTER"/>
    <property type="match status" value="1"/>
</dbReference>
<dbReference type="InterPro" id="IPR008250">
    <property type="entry name" value="ATPase_P-typ_transduc_dom_A_sf"/>
</dbReference>
<dbReference type="InterPro" id="IPR001757">
    <property type="entry name" value="P_typ_ATPase"/>
</dbReference>
<name>A0A1J0AA66_9CYAN</name>
<keyword evidence="7" id="KW-0406">Ion transport</keyword>
<dbReference type="CDD" id="cd00371">
    <property type="entry name" value="HMA"/>
    <property type="match status" value="1"/>
</dbReference>
<dbReference type="NCBIfam" id="TIGR01525">
    <property type="entry name" value="ATPase-IB_hvy"/>
    <property type="match status" value="1"/>
</dbReference>
<dbReference type="PROSITE" id="PS50846">
    <property type="entry name" value="HMA_2"/>
    <property type="match status" value="1"/>
</dbReference>
<dbReference type="InterPro" id="IPR023299">
    <property type="entry name" value="ATPase_P-typ_cyto_dom_N"/>
</dbReference>
<dbReference type="Gene3D" id="2.70.150.10">
    <property type="entry name" value="Calcium-transporting ATPase, cytoplasmic transduction domain A"/>
    <property type="match status" value="1"/>
</dbReference>
<dbReference type="PRINTS" id="PR00120">
    <property type="entry name" value="HATPASE"/>
</dbReference>
<protein>
    <submittedName>
        <fullName evidence="15">Heavy metal translocating P-type ATPase</fullName>
        <ecNumber evidence="15">3.6.3.4</ecNumber>
    </submittedName>
</protein>
<evidence type="ECO:0000256" key="10">
    <source>
        <dbReference type="ARBA" id="ARBA00022989"/>
    </source>
</evidence>
<dbReference type="KEGG" id="glt:GlitD10_0514"/>
<dbReference type="Proteomes" id="UP000180235">
    <property type="component" value="Chromosome"/>
</dbReference>
<dbReference type="AlphaFoldDB" id="A0A1J0AA66"/>
<evidence type="ECO:0000256" key="7">
    <source>
        <dbReference type="ARBA" id="ARBA00022796"/>
    </source>
</evidence>
<dbReference type="InterPro" id="IPR027256">
    <property type="entry name" value="P-typ_ATPase_IB"/>
</dbReference>
<dbReference type="GO" id="GO:0005886">
    <property type="term" value="C:plasma membrane"/>
    <property type="evidence" value="ECO:0007669"/>
    <property type="project" value="UniProtKB-SubCell"/>
</dbReference>
<evidence type="ECO:0000256" key="4">
    <source>
        <dbReference type="ARBA" id="ARBA00022692"/>
    </source>
</evidence>
<dbReference type="Gene3D" id="3.30.70.100">
    <property type="match status" value="1"/>
</dbReference>
<dbReference type="NCBIfam" id="TIGR01511">
    <property type="entry name" value="ATPase-IB1_Cu"/>
    <property type="match status" value="1"/>
</dbReference>
<feature type="transmembrane region" description="Helical" evidence="13">
    <location>
        <begin position="125"/>
        <end position="145"/>
    </location>
</feature>
<dbReference type="NCBIfam" id="TIGR01512">
    <property type="entry name" value="ATPase-IB2_Cd"/>
    <property type="match status" value="1"/>
</dbReference>
<dbReference type="Pfam" id="PF00702">
    <property type="entry name" value="Hydrolase"/>
    <property type="match status" value="1"/>
</dbReference>
<dbReference type="NCBIfam" id="TIGR01494">
    <property type="entry name" value="ATPase_P-type"/>
    <property type="match status" value="2"/>
</dbReference>
<feature type="transmembrane region" description="Helical" evidence="13">
    <location>
        <begin position="190"/>
        <end position="207"/>
    </location>
</feature>
<dbReference type="InterPro" id="IPR006121">
    <property type="entry name" value="HMA_dom"/>
</dbReference>
<feature type="transmembrane region" description="Helical" evidence="13">
    <location>
        <begin position="379"/>
        <end position="404"/>
    </location>
</feature>
<dbReference type="InterPro" id="IPR023298">
    <property type="entry name" value="ATPase_P-typ_TM_dom_sf"/>
</dbReference>
<dbReference type="GO" id="GO:0016887">
    <property type="term" value="F:ATP hydrolysis activity"/>
    <property type="evidence" value="ECO:0007669"/>
    <property type="project" value="InterPro"/>
</dbReference>
<dbReference type="Gene3D" id="3.40.1110.10">
    <property type="entry name" value="Calcium-transporting ATPase, cytoplasmic domain N"/>
    <property type="match status" value="1"/>
</dbReference>
<keyword evidence="8 13" id="KW-0067">ATP-binding</keyword>
<dbReference type="PROSITE" id="PS00154">
    <property type="entry name" value="ATPASE_E1_E2"/>
    <property type="match status" value="1"/>
</dbReference>
<dbReference type="InterPro" id="IPR017969">
    <property type="entry name" value="Heavy-metal-associated_CS"/>
</dbReference>
<keyword evidence="7" id="KW-0813">Transport</keyword>
<keyword evidence="3 13" id="KW-1003">Cell membrane</keyword>
<comment type="subcellular location">
    <subcellularLocation>
        <location evidence="1">Cell membrane</location>
        <topology evidence="1">Multi-pass membrane protein</topology>
    </subcellularLocation>
</comment>
<dbReference type="EMBL" id="CP017675">
    <property type="protein sequence ID" value="APB32826.1"/>
    <property type="molecule type" value="Genomic_DNA"/>
</dbReference>
<evidence type="ECO:0000313" key="16">
    <source>
        <dbReference type="Proteomes" id="UP000180235"/>
    </source>
</evidence>
<keyword evidence="4 13" id="KW-0812">Transmembrane</keyword>
<sequence length="737" mass="79084">MTITSGLPATQHILLDVQGMKCGGCVRSVERHLRTYPGVLAVTVNLATRQAQVLGDVTQVIPEKLAQFLTQKGFPSRPHRLWDTPTLSLNQASWQLILAVGLLLVSGLAHLPGGHHHWPWLHHPLTEWLLATVTLLLPGRGMLISGWQSWRTGAPTMYTLVGLGVTVAYIASTIAWLWPQLGWERFFQEVVMVVALMLVGQTLELRARQRAGRALQSLVALQPPTARLLSPQGVWEQVPLTQVRVGQVVRVEAGETLPVDGVIREGLTLVDAAMLTGESLPVTQKPGDQVYSGTVNLTDAVMVEVTATGGATRLGQIIHLVLTAQTRKAPVQGIADRVAGWFTYGVMGIAGVTLLFWGLVAPWFWPDLGHPWLVAVHRLTAVLVVACPCALGLATPMAILVGLTRGAQRGLLIRGGDILEQVAPVDWLVFDKTGTLTQGHPQVAQVQLLAPHPVVDNSQELWQLAAQLEWGSTHPLAVGIRQSAPLTQRTWQINGIHLEPGVGVTAQVDGYPVTLGRWPMDNPLPIALEPGQTVVAFQVGGKPVGVLHLQDQVRPEAAAVVQELQAQGIQVRVLSGDRPEVVQHLAQTLGLRSDQVQGGLFPADKVAWVTQWQNQGQRVAVVGDGSNDAPALVAAHVGMAMAQGTQVALESAGIVLIHNNLRDVVAALTLSRRTLAKIYQNLAWAFLYNVIAIPLAAGVFLPWGWALTPTLAAGLMAGSSLGVILNSLTLRPPAPSP</sequence>
<dbReference type="SUPFAM" id="SSF55008">
    <property type="entry name" value="HMA, heavy metal-associated domain"/>
    <property type="match status" value="1"/>
</dbReference>
<dbReference type="SUPFAM" id="SSF81665">
    <property type="entry name" value="Calcium ATPase, transmembrane domain M"/>
    <property type="match status" value="1"/>
</dbReference>
<dbReference type="GO" id="GO:0005524">
    <property type="term" value="F:ATP binding"/>
    <property type="evidence" value="ECO:0007669"/>
    <property type="project" value="UniProtKB-UniRule"/>
</dbReference>
<dbReference type="InterPro" id="IPR023214">
    <property type="entry name" value="HAD_sf"/>
</dbReference>
<feature type="transmembrane region" description="Helical" evidence="13">
    <location>
        <begin position="96"/>
        <end position="113"/>
    </location>
</feature>
<dbReference type="SUPFAM" id="SSF56784">
    <property type="entry name" value="HAD-like"/>
    <property type="match status" value="1"/>
</dbReference>
<keyword evidence="12 13" id="KW-0472">Membrane</keyword>
<gene>
    <name evidence="15" type="primary">copA-1</name>
    <name evidence="15" type="ORF">GlitD10_0514</name>
</gene>
<evidence type="ECO:0000256" key="6">
    <source>
        <dbReference type="ARBA" id="ARBA00022741"/>
    </source>
</evidence>
<keyword evidence="5 13" id="KW-0479">Metal-binding</keyword>
<evidence type="ECO:0000256" key="12">
    <source>
        <dbReference type="ARBA" id="ARBA00023136"/>
    </source>
</evidence>
<dbReference type="Pfam" id="PF00403">
    <property type="entry name" value="HMA"/>
    <property type="match status" value="1"/>
</dbReference>
<comment type="similarity">
    <text evidence="2 13">Belongs to the cation transport ATPase (P-type) (TC 3.A.3) family. Type IB subfamily.</text>
</comment>
<keyword evidence="6 13" id="KW-0547">Nucleotide-binding</keyword>
<accession>A0A1J0AA66</accession>
<dbReference type="OrthoDB" id="438550at2"/>
<evidence type="ECO:0000256" key="8">
    <source>
        <dbReference type="ARBA" id="ARBA00022840"/>
    </source>
</evidence>
<evidence type="ECO:0000313" key="15">
    <source>
        <dbReference type="EMBL" id="APB32826.1"/>
    </source>
</evidence>
<dbReference type="PROSITE" id="PS01229">
    <property type="entry name" value="COF_2"/>
    <property type="match status" value="1"/>
</dbReference>
<dbReference type="Gene3D" id="3.40.50.1000">
    <property type="entry name" value="HAD superfamily/HAD-like"/>
    <property type="match status" value="1"/>
</dbReference>
<keyword evidence="15" id="KW-0378">Hydrolase</keyword>
<dbReference type="GO" id="GO:0005507">
    <property type="term" value="F:copper ion binding"/>
    <property type="evidence" value="ECO:0007669"/>
    <property type="project" value="TreeGrafter"/>
</dbReference>
<evidence type="ECO:0000256" key="5">
    <source>
        <dbReference type="ARBA" id="ARBA00022723"/>
    </source>
</evidence>
<reference evidence="15 16" key="1">
    <citation type="submission" date="2016-10" db="EMBL/GenBank/DDBJ databases">
        <title>Description of Gloeomargarita lithophora gen. nov., sp. nov., a thylakoid-bearing basal-branching cyanobacterium with intracellular carbonates, and proposal for Gloeomargaritales ord. nov.</title>
        <authorList>
            <person name="Moreira D."/>
            <person name="Tavera R."/>
            <person name="Benzerara K."/>
            <person name="Skouri-Panet F."/>
            <person name="Couradeau E."/>
            <person name="Gerard E."/>
            <person name="Loussert C."/>
            <person name="Novelo E."/>
            <person name="Zivanovic Y."/>
            <person name="Lopez-Garcia P."/>
        </authorList>
    </citation>
    <scope>NUCLEOTIDE SEQUENCE [LARGE SCALE GENOMIC DNA]</scope>
    <source>
        <strain evidence="15 16">D10</strain>
    </source>
</reference>
<feature type="transmembrane region" description="Helical" evidence="13">
    <location>
        <begin position="711"/>
        <end position="730"/>
    </location>
</feature>
<organism evidence="15 16">
    <name type="scientific">Gloeomargarita lithophora Alchichica-D10</name>
    <dbReference type="NCBI Taxonomy" id="1188229"/>
    <lineage>
        <taxon>Bacteria</taxon>
        <taxon>Bacillati</taxon>
        <taxon>Cyanobacteriota</taxon>
        <taxon>Cyanophyceae</taxon>
        <taxon>Gloeomargaritales</taxon>
        <taxon>Gloeomargaritaceae</taxon>
        <taxon>Gloeomargarita</taxon>
    </lineage>
</organism>
<keyword evidence="9" id="KW-1278">Translocase</keyword>
<dbReference type="PROSITE" id="PS01047">
    <property type="entry name" value="HMA_1"/>
    <property type="match status" value="1"/>
</dbReference>
<dbReference type="SUPFAM" id="SSF81653">
    <property type="entry name" value="Calcium ATPase, transduction domain A"/>
    <property type="match status" value="1"/>
</dbReference>
<dbReference type="PANTHER" id="PTHR43520">
    <property type="entry name" value="ATP7, ISOFORM B"/>
    <property type="match status" value="1"/>
</dbReference>
<dbReference type="InterPro" id="IPR036163">
    <property type="entry name" value="HMA_dom_sf"/>
</dbReference>
<dbReference type="PRINTS" id="PR00119">
    <property type="entry name" value="CATATPASE"/>
</dbReference>
<evidence type="ECO:0000256" key="9">
    <source>
        <dbReference type="ARBA" id="ARBA00022967"/>
    </source>
</evidence>
<keyword evidence="7" id="KW-0187">Copper transport</keyword>
<dbReference type="RefSeq" id="WP_071453511.1">
    <property type="nucleotide sequence ID" value="NZ_CP017675.1"/>
</dbReference>
<evidence type="ECO:0000256" key="13">
    <source>
        <dbReference type="RuleBase" id="RU362081"/>
    </source>
</evidence>
<evidence type="ECO:0000259" key="14">
    <source>
        <dbReference type="PROSITE" id="PS50846"/>
    </source>
</evidence>
<feature type="domain" description="HMA" evidence="14">
    <location>
        <begin position="11"/>
        <end position="77"/>
    </location>
</feature>
<feature type="transmembrane region" description="Helical" evidence="13">
    <location>
        <begin position="682"/>
        <end position="705"/>
    </location>
</feature>
<dbReference type="InterPro" id="IPR036412">
    <property type="entry name" value="HAD-like_sf"/>
</dbReference>
<proteinExistence type="inferred from homology"/>
<dbReference type="Pfam" id="PF00122">
    <property type="entry name" value="E1-E2_ATPase"/>
    <property type="match status" value="1"/>
</dbReference>
<evidence type="ECO:0000256" key="1">
    <source>
        <dbReference type="ARBA" id="ARBA00004651"/>
    </source>
</evidence>